<dbReference type="Pfam" id="PF12153">
    <property type="entry name" value="CAP18_C"/>
    <property type="match status" value="1"/>
</dbReference>
<dbReference type="InterPro" id="IPR027267">
    <property type="entry name" value="AH/BAR_dom_sf"/>
</dbReference>
<proteinExistence type="predicted"/>
<gene>
    <name evidence="3" type="ORF">GPM918_LOCUS43526</name>
    <name evidence="2" type="ORF">OVA965_LOCUS3506</name>
    <name evidence="5" type="ORF">SRO942_LOCUS45035</name>
    <name evidence="4" type="ORF">TMI583_LOCUS3505</name>
</gene>
<evidence type="ECO:0000313" key="2">
    <source>
        <dbReference type="EMBL" id="CAF0779115.1"/>
    </source>
</evidence>
<dbReference type="Proteomes" id="UP000677228">
    <property type="component" value="Unassembled WGS sequence"/>
</dbReference>
<evidence type="ECO:0000313" key="5">
    <source>
        <dbReference type="EMBL" id="CAF4505267.1"/>
    </source>
</evidence>
<keyword evidence="6" id="KW-1185">Reference proteome</keyword>
<sequence length="199" mass="23736">HFLRHQFYLIDNLFHNMALHIPRSTTPTVLENDKKAVQTLILKLKTDAEEQFKEGAEKCQRDLKNGDVSEDEVDEFVTKVFENLNKTFLSYSDDLQQSVKAKAPKKPKKEEFNDQQTYRAAMEKYEQEKQQYIEFVGWVGAIISRLMMWLKDLFVSIKEFFRKLWNWIKEAFQNIAQKVKDFFEFVGQRFSTLAAWLFE</sequence>
<feature type="non-terminal residue" evidence="3">
    <location>
        <position position="1"/>
    </location>
</feature>
<dbReference type="InterPro" id="IPR022746">
    <property type="entry name" value="Cathlecidin_C"/>
</dbReference>
<evidence type="ECO:0000313" key="4">
    <source>
        <dbReference type="EMBL" id="CAF3560478.1"/>
    </source>
</evidence>
<evidence type="ECO:0000313" key="3">
    <source>
        <dbReference type="EMBL" id="CAF1617526.1"/>
    </source>
</evidence>
<comment type="caution">
    <text evidence="3">The sequence shown here is derived from an EMBL/GenBank/DDBJ whole genome shotgun (WGS) entry which is preliminary data.</text>
</comment>
<protein>
    <recommendedName>
        <fullName evidence="1">Cathelicidin antimicrobial peptide C-terminal domain-containing protein</fullName>
    </recommendedName>
</protein>
<evidence type="ECO:0000259" key="1">
    <source>
        <dbReference type="Pfam" id="PF12153"/>
    </source>
</evidence>
<dbReference type="SUPFAM" id="SSF103657">
    <property type="entry name" value="BAR/IMD domain-like"/>
    <property type="match status" value="1"/>
</dbReference>
<feature type="domain" description="Cathelicidin antimicrobial peptide C-terminal" evidence="1">
    <location>
        <begin position="159"/>
        <end position="183"/>
    </location>
</feature>
<dbReference type="OrthoDB" id="2436895at2759"/>
<dbReference type="AlphaFoldDB" id="A0A816C3Y3"/>
<dbReference type="GO" id="GO:0042742">
    <property type="term" value="P:defense response to bacterium"/>
    <property type="evidence" value="ECO:0007669"/>
    <property type="project" value="InterPro"/>
</dbReference>
<dbReference type="EMBL" id="CAJOBC010106755">
    <property type="protein sequence ID" value="CAF4505267.1"/>
    <property type="molecule type" value="Genomic_DNA"/>
</dbReference>
<dbReference type="EMBL" id="CAJNOK010000846">
    <property type="protein sequence ID" value="CAF0779115.1"/>
    <property type="molecule type" value="Genomic_DNA"/>
</dbReference>
<dbReference type="Proteomes" id="UP000681722">
    <property type="component" value="Unassembled WGS sequence"/>
</dbReference>
<accession>A0A816C3Y3</accession>
<dbReference type="Gene3D" id="1.20.1270.60">
    <property type="entry name" value="Arfaptin homology (AH) domain/BAR domain"/>
    <property type="match status" value="1"/>
</dbReference>
<reference evidence="3" key="1">
    <citation type="submission" date="2021-02" db="EMBL/GenBank/DDBJ databases">
        <authorList>
            <person name="Nowell W R."/>
        </authorList>
    </citation>
    <scope>NUCLEOTIDE SEQUENCE</scope>
</reference>
<organism evidence="3 6">
    <name type="scientific">Didymodactylos carnosus</name>
    <dbReference type="NCBI Taxonomy" id="1234261"/>
    <lineage>
        <taxon>Eukaryota</taxon>
        <taxon>Metazoa</taxon>
        <taxon>Spiralia</taxon>
        <taxon>Gnathifera</taxon>
        <taxon>Rotifera</taxon>
        <taxon>Eurotatoria</taxon>
        <taxon>Bdelloidea</taxon>
        <taxon>Philodinida</taxon>
        <taxon>Philodinidae</taxon>
        <taxon>Didymodactylos</taxon>
    </lineage>
</organism>
<dbReference type="EMBL" id="CAJOBA010000846">
    <property type="protein sequence ID" value="CAF3560478.1"/>
    <property type="molecule type" value="Genomic_DNA"/>
</dbReference>
<dbReference type="Proteomes" id="UP000682733">
    <property type="component" value="Unassembled WGS sequence"/>
</dbReference>
<dbReference type="EMBL" id="CAJNOQ010039755">
    <property type="protein sequence ID" value="CAF1617526.1"/>
    <property type="molecule type" value="Genomic_DNA"/>
</dbReference>
<evidence type="ECO:0000313" key="6">
    <source>
        <dbReference type="Proteomes" id="UP000663829"/>
    </source>
</evidence>
<name>A0A816C3Y3_9BILA</name>
<dbReference type="Proteomes" id="UP000663829">
    <property type="component" value="Unassembled WGS sequence"/>
</dbReference>